<dbReference type="InterPro" id="IPR037185">
    <property type="entry name" value="EmrE-like"/>
</dbReference>
<feature type="transmembrane region" description="Helical" evidence="8">
    <location>
        <begin position="185"/>
        <end position="205"/>
    </location>
</feature>
<dbReference type="InterPro" id="IPR000620">
    <property type="entry name" value="EamA_dom"/>
</dbReference>
<sequence length="446" mass="47762">MAGVPAPRPLLGAVLLLFVSAAWGSAFPLMKDLIHRLPVEDLLAERYLLAALTLLLIRPRCLRGLPRETWINGVILGIMFGIGQTAQAVALHGLPSAVSGFAVGCSVVITPILALLIHKARVQTRIWYGVVFALAGMTAFTLMRGVEEHEISLIALAATLAAAALYSGHTLMLGHISKQRAFQPYALTAIQLATIGLTTGLAGARDGITLPSSAPDWLLLAHLSVVSCALGFLARSYGQAHVPAIPSAVLMSSQPVFVALIAVIWFHEQLGWSMVVGGGLMAAAMLLAVPARATPDKRAATPDKRAATPDKRAATPDKRAAPPEKERVPDRRELLDLSRRAAKVLKDLRVKREEPAAPCTGPAPIIAKSACVDTASCPWHTRSLKGGGEPSLERLIERATIIVRARNLPGPGCCRSVTLLGRCLCELMEESERKRMESMPRWFGTK</sequence>
<organism evidence="10 11">
    <name type="scientific">Nonomuraea bangladeshensis</name>
    <dbReference type="NCBI Taxonomy" id="404385"/>
    <lineage>
        <taxon>Bacteria</taxon>
        <taxon>Bacillati</taxon>
        <taxon>Actinomycetota</taxon>
        <taxon>Actinomycetes</taxon>
        <taxon>Streptosporangiales</taxon>
        <taxon>Streptosporangiaceae</taxon>
        <taxon>Nonomuraea</taxon>
    </lineage>
</organism>
<dbReference type="SUPFAM" id="SSF103481">
    <property type="entry name" value="Multidrug resistance efflux transporter EmrE"/>
    <property type="match status" value="2"/>
</dbReference>
<evidence type="ECO:0000256" key="6">
    <source>
        <dbReference type="ARBA" id="ARBA00023136"/>
    </source>
</evidence>
<evidence type="ECO:0000256" key="8">
    <source>
        <dbReference type="SAM" id="Phobius"/>
    </source>
</evidence>
<dbReference type="Pfam" id="PF00892">
    <property type="entry name" value="EamA"/>
    <property type="match status" value="2"/>
</dbReference>
<proteinExistence type="inferred from homology"/>
<feature type="domain" description="EamA" evidence="9">
    <location>
        <begin position="159"/>
        <end position="288"/>
    </location>
</feature>
<evidence type="ECO:0000259" key="9">
    <source>
        <dbReference type="Pfam" id="PF00892"/>
    </source>
</evidence>
<keyword evidence="5 8" id="KW-1133">Transmembrane helix</keyword>
<feature type="transmembrane region" description="Helical" evidence="8">
    <location>
        <begin position="70"/>
        <end position="91"/>
    </location>
</feature>
<dbReference type="RefSeq" id="WP_364460451.1">
    <property type="nucleotide sequence ID" value="NZ_JBFARM010000014.1"/>
</dbReference>
<feature type="region of interest" description="Disordered" evidence="7">
    <location>
        <begin position="296"/>
        <end position="331"/>
    </location>
</feature>
<reference evidence="10 11" key="1">
    <citation type="submission" date="2024-06" db="EMBL/GenBank/DDBJ databases">
        <title>The Natural Products Discovery Center: Release of the First 8490 Sequenced Strains for Exploring Actinobacteria Biosynthetic Diversity.</title>
        <authorList>
            <person name="Kalkreuter E."/>
            <person name="Kautsar S.A."/>
            <person name="Yang D."/>
            <person name="Bader C.D."/>
            <person name="Teijaro C.N."/>
            <person name="Fluegel L."/>
            <person name="Davis C.M."/>
            <person name="Simpson J.R."/>
            <person name="Lauterbach L."/>
            <person name="Steele A.D."/>
            <person name="Gui C."/>
            <person name="Meng S."/>
            <person name="Li G."/>
            <person name="Viehrig K."/>
            <person name="Ye F."/>
            <person name="Su P."/>
            <person name="Kiefer A.F."/>
            <person name="Nichols A."/>
            <person name="Cepeda A.J."/>
            <person name="Yan W."/>
            <person name="Fan B."/>
            <person name="Jiang Y."/>
            <person name="Adhikari A."/>
            <person name="Zheng C.-J."/>
            <person name="Schuster L."/>
            <person name="Cowan T.M."/>
            <person name="Smanski M.J."/>
            <person name="Chevrette M.G."/>
            <person name="De Carvalho L.P.S."/>
            <person name="Shen B."/>
        </authorList>
    </citation>
    <scope>NUCLEOTIDE SEQUENCE [LARGE SCALE GENOMIC DNA]</scope>
    <source>
        <strain evidence="10 11">NPDC049574</strain>
    </source>
</reference>
<evidence type="ECO:0000256" key="3">
    <source>
        <dbReference type="ARBA" id="ARBA00022475"/>
    </source>
</evidence>
<gene>
    <name evidence="10" type="ORF">AB0K40_39395</name>
</gene>
<feature type="transmembrane region" description="Helical" evidence="8">
    <location>
        <begin position="244"/>
        <end position="266"/>
    </location>
</feature>
<feature type="transmembrane region" description="Helical" evidence="8">
    <location>
        <begin position="126"/>
        <end position="145"/>
    </location>
</feature>
<protein>
    <submittedName>
        <fullName evidence="10">EamA family transporter</fullName>
    </submittedName>
</protein>
<keyword evidence="3" id="KW-1003">Cell membrane</keyword>
<comment type="caution">
    <text evidence="10">The sequence shown here is derived from an EMBL/GenBank/DDBJ whole genome shotgun (WGS) entry which is preliminary data.</text>
</comment>
<feature type="transmembrane region" description="Helical" evidence="8">
    <location>
        <begin position="217"/>
        <end position="237"/>
    </location>
</feature>
<evidence type="ECO:0000256" key="2">
    <source>
        <dbReference type="ARBA" id="ARBA00007362"/>
    </source>
</evidence>
<feature type="transmembrane region" description="Helical" evidence="8">
    <location>
        <begin position="97"/>
        <end position="117"/>
    </location>
</feature>
<dbReference type="InterPro" id="IPR051258">
    <property type="entry name" value="Diverse_Substrate_Transporter"/>
</dbReference>
<feature type="transmembrane region" description="Helical" evidence="8">
    <location>
        <begin position="151"/>
        <end position="173"/>
    </location>
</feature>
<dbReference type="PANTHER" id="PTHR42920:SF5">
    <property type="entry name" value="EAMA DOMAIN-CONTAINING PROTEIN"/>
    <property type="match status" value="1"/>
</dbReference>
<evidence type="ECO:0000313" key="10">
    <source>
        <dbReference type="EMBL" id="MEV4291609.1"/>
    </source>
</evidence>
<feature type="transmembrane region" description="Helical" evidence="8">
    <location>
        <begin position="272"/>
        <end position="289"/>
    </location>
</feature>
<keyword evidence="11" id="KW-1185">Reference proteome</keyword>
<keyword evidence="6 8" id="KW-0472">Membrane</keyword>
<accession>A0ABV3HGE0</accession>
<evidence type="ECO:0000313" key="11">
    <source>
        <dbReference type="Proteomes" id="UP001552427"/>
    </source>
</evidence>
<evidence type="ECO:0000256" key="4">
    <source>
        <dbReference type="ARBA" id="ARBA00022692"/>
    </source>
</evidence>
<feature type="domain" description="EamA" evidence="9">
    <location>
        <begin position="11"/>
        <end position="138"/>
    </location>
</feature>
<dbReference type="Proteomes" id="UP001552427">
    <property type="component" value="Unassembled WGS sequence"/>
</dbReference>
<keyword evidence="4 8" id="KW-0812">Transmembrane</keyword>
<evidence type="ECO:0000256" key="7">
    <source>
        <dbReference type="SAM" id="MobiDB-lite"/>
    </source>
</evidence>
<comment type="similarity">
    <text evidence="2">Belongs to the EamA transporter family.</text>
</comment>
<evidence type="ECO:0000256" key="1">
    <source>
        <dbReference type="ARBA" id="ARBA00004651"/>
    </source>
</evidence>
<dbReference type="EMBL" id="JBFARM010000014">
    <property type="protein sequence ID" value="MEV4291609.1"/>
    <property type="molecule type" value="Genomic_DNA"/>
</dbReference>
<dbReference type="PANTHER" id="PTHR42920">
    <property type="entry name" value="OS03G0707200 PROTEIN-RELATED"/>
    <property type="match status" value="1"/>
</dbReference>
<name>A0ABV3HGE0_9ACTN</name>
<comment type="subcellular location">
    <subcellularLocation>
        <location evidence="1">Cell membrane</location>
        <topology evidence="1">Multi-pass membrane protein</topology>
    </subcellularLocation>
</comment>
<evidence type="ECO:0000256" key="5">
    <source>
        <dbReference type="ARBA" id="ARBA00022989"/>
    </source>
</evidence>